<feature type="domain" description="DUF6884" evidence="1">
    <location>
        <begin position="5"/>
        <end position="144"/>
    </location>
</feature>
<dbReference type="GeneID" id="81208458"/>
<comment type="caution">
    <text evidence="2">The sequence shown here is derived from an EMBL/GenBank/DDBJ whole genome shotgun (WGS) entry which is preliminary data.</text>
</comment>
<dbReference type="AlphaFoldDB" id="A0ABD5T8B8"/>
<name>A0ABD5T8B8_9EURY</name>
<gene>
    <name evidence="2" type="ORF">ACFQFD_05385</name>
</gene>
<reference evidence="2 3" key="1">
    <citation type="journal article" date="2019" name="Int. J. Syst. Evol. Microbiol.">
        <title>The Global Catalogue of Microorganisms (GCM) 10K type strain sequencing project: providing services to taxonomists for standard genome sequencing and annotation.</title>
        <authorList>
            <consortium name="The Broad Institute Genomics Platform"/>
            <consortium name="The Broad Institute Genome Sequencing Center for Infectious Disease"/>
            <person name="Wu L."/>
            <person name="Ma J."/>
        </authorList>
    </citation>
    <scope>NUCLEOTIDE SEQUENCE [LARGE SCALE GENOMIC DNA]</scope>
    <source>
        <strain evidence="2 3">SYNS20</strain>
    </source>
</reference>
<dbReference type="Proteomes" id="UP001596443">
    <property type="component" value="Unassembled WGS sequence"/>
</dbReference>
<dbReference type="Pfam" id="PF21818">
    <property type="entry name" value="DUF6884"/>
    <property type="match status" value="1"/>
</dbReference>
<proteinExistence type="predicted"/>
<organism evidence="2 3">
    <name type="scientific">Halobaculum halobium</name>
    <dbReference type="NCBI Taxonomy" id="3032281"/>
    <lineage>
        <taxon>Archaea</taxon>
        <taxon>Methanobacteriati</taxon>
        <taxon>Methanobacteriota</taxon>
        <taxon>Stenosarchaea group</taxon>
        <taxon>Halobacteria</taxon>
        <taxon>Halobacteriales</taxon>
        <taxon>Haloferacaceae</taxon>
        <taxon>Halobaculum</taxon>
    </lineage>
</organism>
<keyword evidence="3" id="KW-1185">Reference proteome</keyword>
<dbReference type="RefSeq" id="WP_284062284.1">
    <property type="nucleotide sequence ID" value="NZ_CP126158.1"/>
</dbReference>
<dbReference type="EMBL" id="JBHSWX010000012">
    <property type="protein sequence ID" value="MFC6785426.1"/>
    <property type="molecule type" value="Genomic_DNA"/>
</dbReference>
<dbReference type="InterPro" id="IPR049251">
    <property type="entry name" value="DUF6884"/>
</dbReference>
<sequence>MTKYVLVGCGAAKRDERSAARDLYTSTYFAKKREYAETVGDEWAILSAEHGLVKPDAELDPYETHIDDLDGDALDELAHRVGMELIEWLGVTEPGDEIVVLAGRSYVDPLRDRETFHAGIGPSVAFPFEQLDLAGIGEQMSWLDDRVAAATAEQQRLVRGGQQ</sequence>
<protein>
    <submittedName>
        <fullName evidence="2">DUF6884 domain-containing protein</fullName>
    </submittedName>
</protein>
<evidence type="ECO:0000313" key="3">
    <source>
        <dbReference type="Proteomes" id="UP001596443"/>
    </source>
</evidence>
<accession>A0ABD5T8B8</accession>
<evidence type="ECO:0000313" key="2">
    <source>
        <dbReference type="EMBL" id="MFC6785426.1"/>
    </source>
</evidence>
<evidence type="ECO:0000259" key="1">
    <source>
        <dbReference type="Pfam" id="PF21818"/>
    </source>
</evidence>